<keyword evidence="3" id="KW-1185">Reference proteome</keyword>
<evidence type="ECO:0000313" key="3">
    <source>
        <dbReference type="Proteomes" id="UP000005237"/>
    </source>
</evidence>
<proteinExistence type="predicted"/>
<dbReference type="OMA" id="EWVFRGK"/>
<reference evidence="3" key="1">
    <citation type="submission" date="2010-08" db="EMBL/GenBank/DDBJ databases">
        <authorList>
            <consortium name="Caenorhabditis japonica Sequencing Consortium"/>
            <person name="Wilson R.K."/>
        </authorList>
    </citation>
    <scope>NUCLEOTIDE SEQUENCE [LARGE SCALE GENOMIC DNA]</scope>
    <source>
        <strain evidence="3">DF5081</strain>
    </source>
</reference>
<reference evidence="2" key="2">
    <citation type="submission" date="2022-06" db="UniProtKB">
        <authorList>
            <consortium name="EnsemblMetazoa"/>
        </authorList>
    </citation>
    <scope>IDENTIFICATION</scope>
    <source>
        <strain evidence="2">DF5081</strain>
    </source>
</reference>
<name>A0A8R1DPA4_CAEJA</name>
<dbReference type="Pfam" id="PF16053">
    <property type="entry name" value="MRP-S34"/>
    <property type="match status" value="1"/>
</dbReference>
<dbReference type="GO" id="GO:0003735">
    <property type="term" value="F:structural constituent of ribosome"/>
    <property type="evidence" value="ECO:0007669"/>
    <property type="project" value="InterPro"/>
</dbReference>
<evidence type="ECO:0000313" key="2">
    <source>
        <dbReference type="EnsemblMetazoa" id="CJA08428.1"/>
    </source>
</evidence>
<dbReference type="EnsemblMetazoa" id="CJA08428.1">
    <property type="protein sequence ID" value="CJA08428.1"/>
    <property type="gene ID" value="WBGene00127633"/>
</dbReference>
<dbReference type="AlphaFoldDB" id="A0A8R1DPA4"/>
<dbReference type="Proteomes" id="UP000005237">
    <property type="component" value="Unassembled WGS sequence"/>
</dbReference>
<dbReference type="PANTHER" id="PTHR28589">
    <property type="entry name" value="28S RIBOSOMAL PROTEIN S34, MITOCHONDRIAL"/>
    <property type="match status" value="1"/>
</dbReference>
<evidence type="ECO:0000256" key="1">
    <source>
        <dbReference type="SAM" id="MobiDB-lite"/>
    </source>
</evidence>
<accession>A0A8R1DPA4</accession>
<dbReference type="GO" id="GO:0005739">
    <property type="term" value="C:mitochondrion"/>
    <property type="evidence" value="ECO:0007669"/>
    <property type="project" value="InterPro"/>
</dbReference>
<feature type="region of interest" description="Disordered" evidence="1">
    <location>
        <begin position="209"/>
        <end position="228"/>
    </location>
</feature>
<protein>
    <submittedName>
        <fullName evidence="2">Uncharacterized protein</fullName>
    </submittedName>
</protein>
<sequence length="228" mass="26506">MASNLIRFVGNHDISSEGKFLWEILAQLRNFGVGRLVTKNEWTRKWPNNPSYMKILRAEPGMDRWMFEGKVYAEWVFRGKNLGVYEFSKDLNRSDWRLVHKHQEKSYTSSTSQMEEIVLPDSFPLPPLQLHFSQKNAQKNGLDEKVVSRRAPLTLSIDPEFEHLKPFIKQVTPQTKSASIYEEVDKKALLDLYGNELPFKVEAWNAGPASFQPRFSSTKMRVEEQSPK</sequence>
<organism evidence="2 3">
    <name type="scientific">Caenorhabditis japonica</name>
    <dbReference type="NCBI Taxonomy" id="281687"/>
    <lineage>
        <taxon>Eukaryota</taxon>
        <taxon>Metazoa</taxon>
        <taxon>Ecdysozoa</taxon>
        <taxon>Nematoda</taxon>
        <taxon>Chromadorea</taxon>
        <taxon>Rhabditida</taxon>
        <taxon>Rhabditina</taxon>
        <taxon>Rhabditomorpha</taxon>
        <taxon>Rhabditoidea</taxon>
        <taxon>Rhabditidae</taxon>
        <taxon>Peloderinae</taxon>
        <taxon>Caenorhabditis</taxon>
    </lineage>
</organism>
<dbReference type="PANTHER" id="PTHR28589:SF1">
    <property type="entry name" value="SMALL RIBOSOMAL SUBUNIT PROTEIN MS34"/>
    <property type="match status" value="1"/>
</dbReference>
<dbReference type="InterPro" id="IPR032053">
    <property type="entry name" value="Ribosomal_mS34"/>
</dbReference>